<name>A0ABY7DCH3_MYAAR</name>
<dbReference type="InterPro" id="IPR039261">
    <property type="entry name" value="FNR_nucleotide-bd"/>
</dbReference>
<dbReference type="InterPro" id="IPR001433">
    <property type="entry name" value="OxRdtase_FAD/NAD-bd"/>
</dbReference>
<dbReference type="EMBL" id="CP111012">
    <property type="protein sequence ID" value="WAQ94457.1"/>
    <property type="molecule type" value="Genomic_DNA"/>
</dbReference>
<keyword evidence="1" id="KW-0560">Oxidoreductase</keyword>
<dbReference type="Proteomes" id="UP001164746">
    <property type="component" value="Chromosome 1"/>
</dbReference>
<dbReference type="InterPro" id="IPR052128">
    <property type="entry name" value="Oxidoreductase_NAD-binding"/>
</dbReference>
<keyword evidence="2" id="KW-0520">NAD</keyword>
<evidence type="ECO:0000313" key="4">
    <source>
        <dbReference type="EMBL" id="WAQ94457.1"/>
    </source>
</evidence>
<feature type="domain" description="Oxidoreductase FAD/NAD(P)-binding" evidence="3">
    <location>
        <begin position="51"/>
        <end position="165"/>
    </location>
</feature>
<evidence type="ECO:0000256" key="2">
    <source>
        <dbReference type="ARBA" id="ARBA00023027"/>
    </source>
</evidence>
<keyword evidence="5" id="KW-1185">Reference proteome</keyword>
<dbReference type="Gene3D" id="3.40.50.80">
    <property type="entry name" value="Nucleotide-binding domain of ferredoxin-NADP reductase (FNR) module"/>
    <property type="match status" value="1"/>
</dbReference>
<evidence type="ECO:0000313" key="5">
    <source>
        <dbReference type="Proteomes" id="UP001164746"/>
    </source>
</evidence>
<sequence length="185" mass="20905">MFIPGVSTVGGFSMYSSPCKLQTTRQMDLAVKFSNHPPAYWVHNQGHDLLLIAGGVGINPLLSIFNHVADQCKGDNPNSDHIKKSRVMLLYSAKTEEELIFKEHIKQSTVDHENIMCGFYSTREQAQDVKTHRIGPEDIAECFDWLRKDQTVAYLCGPSPMLTDMENILTAAGVQPDCVKYEKWW</sequence>
<reference evidence="4" key="1">
    <citation type="submission" date="2022-11" db="EMBL/GenBank/DDBJ databases">
        <title>Centuries of genome instability and evolution in soft-shell clam transmissible cancer (bioRxiv).</title>
        <authorList>
            <person name="Hart S.F.M."/>
            <person name="Yonemitsu M.A."/>
            <person name="Giersch R.M."/>
            <person name="Beal B.F."/>
            <person name="Arriagada G."/>
            <person name="Davis B.W."/>
            <person name="Ostrander E.A."/>
            <person name="Goff S.P."/>
            <person name="Metzger M.J."/>
        </authorList>
    </citation>
    <scope>NUCLEOTIDE SEQUENCE</scope>
    <source>
        <strain evidence="4">MELC-2E11</strain>
        <tissue evidence="4">Siphon/mantle</tissue>
    </source>
</reference>
<dbReference type="Pfam" id="PF00175">
    <property type="entry name" value="NAD_binding_1"/>
    <property type="match status" value="1"/>
</dbReference>
<organism evidence="4 5">
    <name type="scientific">Mya arenaria</name>
    <name type="common">Soft-shell clam</name>
    <dbReference type="NCBI Taxonomy" id="6604"/>
    <lineage>
        <taxon>Eukaryota</taxon>
        <taxon>Metazoa</taxon>
        <taxon>Spiralia</taxon>
        <taxon>Lophotrochozoa</taxon>
        <taxon>Mollusca</taxon>
        <taxon>Bivalvia</taxon>
        <taxon>Autobranchia</taxon>
        <taxon>Heteroconchia</taxon>
        <taxon>Euheterodonta</taxon>
        <taxon>Imparidentia</taxon>
        <taxon>Neoheterodontei</taxon>
        <taxon>Myida</taxon>
        <taxon>Myoidea</taxon>
        <taxon>Myidae</taxon>
        <taxon>Mya</taxon>
    </lineage>
</organism>
<gene>
    <name evidence="4" type="ORF">MAR_006928</name>
</gene>
<dbReference type="PANTHER" id="PTHR46505:SF1">
    <property type="entry name" value="OXIDOREDUCTASE NAD-BINDING DOMAIN-CONTAINING PROTEIN 1"/>
    <property type="match status" value="1"/>
</dbReference>
<protein>
    <submittedName>
        <fullName evidence="4">OXND1-like protein</fullName>
    </submittedName>
</protein>
<evidence type="ECO:0000259" key="3">
    <source>
        <dbReference type="Pfam" id="PF00175"/>
    </source>
</evidence>
<dbReference type="SUPFAM" id="SSF52343">
    <property type="entry name" value="Ferredoxin reductase-like, C-terminal NADP-linked domain"/>
    <property type="match status" value="1"/>
</dbReference>
<evidence type="ECO:0000256" key="1">
    <source>
        <dbReference type="ARBA" id="ARBA00023002"/>
    </source>
</evidence>
<dbReference type="PANTHER" id="PTHR46505">
    <property type="entry name" value="OXIDOREDUCTASE NAD-BINDING DOMAIN-CONTAINING PROTEIN 1"/>
    <property type="match status" value="1"/>
</dbReference>
<dbReference type="CDD" id="cd00322">
    <property type="entry name" value="FNR_like"/>
    <property type="match status" value="1"/>
</dbReference>
<dbReference type="PRINTS" id="PR00410">
    <property type="entry name" value="PHEHYDRXLASE"/>
</dbReference>
<accession>A0ABY7DCH3</accession>
<proteinExistence type="predicted"/>